<feature type="transmembrane region" description="Helical" evidence="6">
    <location>
        <begin position="208"/>
        <end position="229"/>
    </location>
</feature>
<keyword evidence="2" id="KW-1003">Cell membrane</keyword>
<keyword evidence="8" id="KW-1185">Reference proteome</keyword>
<feature type="transmembrane region" description="Helical" evidence="6">
    <location>
        <begin position="103"/>
        <end position="127"/>
    </location>
</feature>
<accession>A0A840PJX7</accession>
<feature type="transmembrane region" description="Helical" evidence="6">
    <location>
        <begin position="139"/>
        <end position="157"/>
    </location>
</feature>
<feature type="transmembrane region" description="Helical" evidence="6">
    <location>
        <begin position="442"/>
        <end position="460"/>
    </location>
</feature>
<organism evidence="7 8">
    <name type="scientific">Thermocatellispora tengchongensis</name>
    <dbReference type="NCBI Taxonomy" id="1073253"/>
    <lineage>
        <taxon>Bacteria</taxon>
        <taxon>Bacillati</taxon>
        <taxon>Actinomycetota</taxon>
        <taxon>Actinomycetes</taxon>
        <taxon>Streptosporangiales</taxon>
        <taxon>Streptosporangiaceae</taxon>
        <taxon>Thermocatellispora</taxon>
    </lineage>
</organism>
<sequence length="475" mass="49218">MTLQDQSVAGQARAGQLRKGTIGVFGMVFMVIAATAPLTAMASNMSLSLGFGVGAGSVGLLLLTGALLAVFAVGYVVLTRYVTNAGAYYAFIGFGLGRETGAAAAFVATLAYNLAAGGMIAATGYFADIAVTSYLGVDLPWYAYGAVALVITFFLGLRGVEMAQRVTSVISVAQFGIILLLGLAILVGRPGGWSLSVLSPGEMFSGNVAMTLVFCLLCFGGFEATAIYGEEAHAPRRAIRVATYLGLALLVVVFAFSTWSLAAAYGDVKSAAGEDPGSLVFRAANLYLGEWSGPLFSALVAFSFLAAAVAFHNMSTRYMFALGRARLLPVFLARVHDRHGTPYLSTYVQVAITLVMLVPFAASGADPIVNLFPAVSGITSLSLLTLMLGCCVSVAVAALRGKVTERWWETVLAPAVAGSGVLAITVIVVANYQAVTGSDSPLVALMPALPVLAALYGVLVSRRRGQALLDDVPAA</sequence>
<reference evidence="7 8" key="1">
    <citation type="submission" date="2020-08" db="EMBL/GenBank/DDBJ databases">
        <title>Genomic Encyclopedia of Type Strains, Phase IV (KMG-IV): sequencing the most valuable type-strain genomes for metagenomic binning, comparative biology and taxonomic classification.</title>
        <authorList>
            <person name="Goeker M."/>
        </authorList>
    </citation>
    <scope>NUCLEOTIDE SEQUENCE [LARGE SCALE GENOMIC DNA]</scope>
    <source>
        <strain evidence="7 8">DSM 45615</strain>
    </source>
</reference>
<dbReference type="InterPro" id="IPR050367">
    <property type="entry name" value="APC_superfamily"/>
</dbReference>
<keyword evidence="3 6" id="KW-0812">Transmembrane</keyword>
<comment type="subcellular location">
    <subcellularLocation>
        <location evidence="1">Cell membrane</location>
        <topology evidence="1">Multi-pass membrane protein</topology>
    </subcellularLocation>
</comment>
<name>A0A840PJX7_9ACTN</name>
<dbReference type="RefSeq" id="WP_185054771.1">
    <property type="nucleotide sequence ID" value="NZ_JACHGN010000020.1"/>
</dbReference>
<comment type="caution">
    <text evidence="7">The sequence shown here is derived from an EMBL/GenBank/DDBJ whole genome shotgun (WGS) entry which is preliminary data.</text>
</comment>
<proteinExistence type="predicted"/>
<evidence type="ECO:0000256" key="6">
    <source>
        <dbReference type="SAM" id="Phobius"/>
    </source>
</evidence>
<keyword evidence="4 6" id="KW-1133">Transmembrane helix</keyword>
<dbReference type="Pfam" id="PF13520">
    <property type="entry name" value="AA_permease_2"/>
    <property type="match status" value="1"/>
</dbReference>
<feature type="transmembrane region" description="Helical" evidence="6">
    <location>
        <begin position="344"/>
        <end position="362"/>
    </location>
</feature>
<dbReference type="Proteomes" id="UP000578449">
    <property type="component" value="Unassembled WGS sequence"/>
</dbReference>
<evidence type="ECO:0000256" key="3">
    <source>
        <dbReference type="ARBA" id="ARBA00022692"/>
    </source>
</evidence>
<dbReference type="InterPro" id="IPR002293">
    <property type="entry name" value="AA/rel_permease1"/>
</dbReference>
<dbReference type="AlphaFoldDB" id="A0A840PJX7"/>
<evidence type="ECO:0000256" key="5">
    <source>
        <dbReference type="ARBA" id="ARBA00023136"/>
    </source>
</evidence>
<evidence type="ECO:0000256" key="1">
    <source>
        <dbReference type="ARBA" id="ARBA00004651"/>
    </source>
</evidence>
<gene>
    <name evidence="7" type="ORF">HNP84_007643</name>
</gene>
<dbReference type="Gene3D" id="1.20.1740.10">
    <property type="entry name" value="Amino acid/polyamine transporter I"/>
    <property type="match status" value="1"/>
</dbReference>
<feature type="transmembrane region" description="Helical" evidence="6">
    <location>
        <begin position="21"/>
        <end position="40"/>
    </location>
</feature>
<dbReference type="PANTHER" id="PTHR42770:SF16">
    <property type="entry name" value="AMINO ACID PERMEASE"/>
    <property type="match status" value="1"/>
</dbReference>
<feature type="transmembrane region" description="Helical" evidence="6">
    <location>
        <begin position="60"/>
        <end position="82"/>
    </location>
</feature>
<feature type="transmembrane region" description="Helical" evidence="6">
    <location>
        <begin position="169"/>
        <end position="188"/>
    </location>
</feature>
<dbReference type="GO" id="GO:0005886">
    <property type="term" value="C:plasma membrane"/>
    <property type="evidence" value="ECO:0007669"/>
    <property type="project" value="UniProtKB-SubCell"/>
</dbReference>
<feature type="transmembrane region" description="Helical" evidence="6">
    <location>
        <begin position="241"/>
        <end position="262"/>
    </location>
</feature>
<dbReference type="PANTHER" id="PTHR42770">
    <property type="entry name" value="AMINO ACID TRANSPORTER-RELATED"/>
    <property type="match status" value="1"/>
</dbReference>
<evidence type="ECO:0000256" key="4">
    <source>
        <dbReference type="ARBA" id="ARBA00022989"/>
    </source>
</evidence>
<protein>
    <submittedName>
        <fullName evidence="7">Amino acid transporter</fullName>
    </submittedName>
</protein>
<evidence type="ECO:0000313" key="8">
    <source>
        <dbReference type="Proteomes" id="UP000578449"/>
    </source>
</evidence>
<dbReference type="PIRSF" id="PIRSF006060">
    <property type="entry name" value="AA_transporter"/>
    <property type="match status" value="1"/>
</dbReference>
<evidence type="ECO:0000256" key="2">
    <source>
        <dbReference type="ARBA" id="ARBA00022475"/>
    </source>
</evidence>
<feature type="transmembrane region" description="Helical" evidence="6">
    <location>
        <begin position="295"/>
        <end position="314"/>
    </location>
</feature>
<feature type="transmembrane region" description="Helical" evidence="6">
    <location>
        <begin position="374"/>
        <end position="399"/>
    </location>
</feature>
<keyword evidence="5 6" id="KW-0472">Membrane</keyword>
<dbReference type="EMBL" id="JACHGN010000020">
    <property type="protein sequence ID" value="MBB5137890.1"/>
    <property type="molecule type" value="Genomic_DNA"/>
</dbReference>
<dbReference type="GO" id="GO:0022857">
    <property type="term" value="F:transmembrane transporter activity"/>
    <property type="evidence" value="ECO:0007669"/>
    <property type="project" value="InterPro"/>
</dbReference>
<evidence type="ECO:0000313" key="7">
    <source>
        <dbReference type="EMBL" id="MBB5137890.1"/>
    </source>
</evidence>
<feature type="transmembrane region" description="Helical" evidence="6">
    <location>
        <begin position="411"/>
        <end position="430"/>
    </location>
</feature>